<reference evidence="1" key="1">
    <citation type="submission" date="2022-06" db="EMBL/GenBank/DDBJ databases">
        <authorList>
            <person name="Ping M."/>
        </authorList>
    </citation>
    <scope>NUCLEOTIDE SEQUENCE</scope>
    <source>
        <strain evidence="1">JCM11759T</strain>
    </source>
</reference>
<dbReference type="PROSITE" id="PS51257">
    <property type="entry name" value="PROKAR_LIPOPROTEIN"/>
    <property type="match status" value="1"/>
</dbReference>
<dbReference type="Pfam" id="PF12079">
    <property type="entry name" value="DUF3558"/>
    <property type="match status" value="1"/>
</dbReference>
<dbReference type="RefSeq" id="WP_254420773.1">
    <property type="nucleotide sequence ID" value="NZ_BAAAJB010000021.1"/>
</dbReference>
<name>A0ABY5DFH1_9ACTN</name>
<keyword evidence="2" id="KW-1185">Reference proteome</keyword>
<dbReference type="Proteomes" id="UP001055940">
    <property type="component" value="Chromosome"/>
</dbReference>
<protein>
    <submittedName>
        <fullName evidence="1">DUF3558 domain-containing protein</fullName>
    </submittedName>
</protein>
<evidence type="ECO:0000313" key="1">
    <source>
        <dbReference type="EMBL" id="USY21938.1"/>
    </source>
</evidence>
<proteinExistence type="predicted"/>
<evidence type="ECO:0000313" key="2">
    <source>
        <dbReference type="Proteomes" id="UP001055940"/>
    </source>
</evidence>
<gene>
    <name evidence="1" type="ORF">NE857_10190</name>
</gene>
<sequence length="180" mass="18663">MRGRAWAATTAAVAVLVGGCAGEVELADRDSIDQFEVPALDPGAEHPCDLFPDATAIELGILHEDGSGSAQSDANCFFTNRVDASVDVRVDLREDLPDGEEAEKSAVAATVSAAFAGTDDQEFASVEGYPGVTTAFPDSCNLTVATSDEHELSVQVSADDACETALEIARTVIANSPELS</sequence>
<dbReference type="EMBL" id="CP099837">
    <property type="protein sequence ID" value="USY21938.1"/>
    <property type="molecule type" value="Genomic_DNA"/>
</dbReference>
<organism evidence="1 2">
    <name type="scientific">Nocardiopsis exhalans</name>
    <dbReference type="NCBI Taxonomy" id="163604"/>
    <lineage>
        <taxon>Bacteria</taxon>
        <taxon>Bacillati</taxon>
        <taxon>Actinomycetota</taxon>
        <taxon>Actinomycetes</taxon>
        <taxon>Streptosporangiales</taxon>
        <taxon>Nocardiopsidaceae</taxon>
        <taxon>Nocardiopsis</taxon>
    </lineage>
</organism>
<accession>A0ABY5DFH1</accession>
<dbReference type="InterPro" id="IPR024520">
    <property type="entry name" value="DUF3558"/>
</dbReference>